<protein>
    <submittedName>
        <fullName evidence="2">Regulatory inactivation of DnaA Hda protein</fullName>
    </submittedName>
</protein>
<dbReference type="Proteomes" id="UP000199771">
    <property type="component" value="Unassembled WGS sequence"/>
</dbReference>
<dbReference type="InterPro" id="IPR055199">
    <property type="entry name" value="Hda_lid"/>
</dbReference>
<dbReference type="Pfam" id="PF22688">
    <property type="entry name" value="Hda_lid"/>
    <property type="match status" value="1"/>
</dbReference>
<dbReference type="InterPro" id="IPR017788">
    <property type="entry name" value="Hda"/>
</dbReference>
<dbReference type="GO" id="GO:0032297">
    <property type="term" value="P:negative regulation of DNA-templated DNA replication initiation"/>
    <property type="evidence" value="ECO:0007669"/>
    <property type="project" value="InterPro"/>
</dbReference>
<dbReference type="RefSeq" id="WP_159431091.1">
    <property type="nucleotide sequence ID" value="NZ_FOOC01000004.1"/>
</dbReference>
<evidence type="ECO:0000313" key="2">
    <source>
        <dbReference type="EMBL" id="SFF43331.1"/>
    </source>
</evidence>
<dbReference type="PANTHER" id="PTHR30050">
    <property type="entry name" value="CHROMOSOMAL REPLICATION INITIATOR PROTEIN DNAA"/>
    <property type="match status" value="1"/>
</dbReference>
<organism evidence="2 3">
    <name type="scientific">Fontimonas thermophila</name>
    <dbReference type="NCBI Taxonomy" id="1076937"/>
    <lineage>
        <taxon>Bacteria</taxon>
        <taxon>Pseudomonadati</taxon>
        <taxon>Pseudomonadota</taxon>
        <taxon>Gammaproteobacteria</taxon>
        <taxon>Nevskiales</taxon>
        <taxon>Nevskiaceae</taxon>
        <taxon>Fontimonas</taxon>
    </lineage>
</organism>
<feature type="domain" description="Hda lid" evidence="1">
    <location>
        <begin position="155"/>
        <end position="219"/>
    </location>
</feature>
<evidence type="ECO:0000313" key="3">
    <source>
        <dbReference type="Proteomes" id="UP000199771"/>
    </source>
</evidence>
<dbReference type="GO" id="GO:0006270">
    <property type="term" value="P:DNA replication initiation"/>
    <property type="evidence" value="ECO:0007669"/>
    <property type="project" value="TreeGrafter"/>
</dbReference>
<sequence length="230" mass="25204">MRGAQLPLAVQLRDTASFDSYFIGPNTEAVAALRELREPILIYGSAGSGRTHLLQAACRLHGGAYLPLAALRDIGPAALDGYASPHAVFIDDADCVGMERTWCWALLRLLDRLRSEGRRFALAACATPDRLDLAVPDLRTRLAQCAVIGLRPLDDAQRAELLRLRARQRGLDLPDEVTRWLLRTWPRDTGSLLAALDILDRGTLTAKRRLTLPLAQSLLGSASAHKAPDR</sequence>
<dbReference type="Gene3D" id="1.10.8.60">
    <property type="match status" value="1"/>
</dbReference>
<accession>A0A1I2IS39</accession>
<dbReference type="AlphaFoldDB" id="A0A1I2IS39"/>
<reference evidence="2 3" key="1">
    <citation type="submission" date="2016-10" db="EMBL/GenBank/DDBJ databases">
        <authorList>
            <person name="de Groot N.N."/>
        </authorList>
    </citation>
    <scope>NUCLEOTIDE SEQUENCE [LARGE SCALE GENOMIC DNA]</scope>
    <source>
        <strain evidence="2 3">DSM 23609</strain>
    </source>
</reference>
<dbReference type="EMBL" id="FOOC01000004">
    <property type="protein sequence ID" value="SFF43331.1"/>
    <property type="molecule type" value="Genomic_DNA"/>
</dbReference>
<dbReference type="Gene3D" id="3.40.50.300">
    <property type="entry name" value="P-loop containing nucleotide triphosphate hydrolases"/>
    <property type="match status" value="1"/>
</dbReference>
<dbReference type="PANTHER" id="PTHR30050:SF5">
    <property type="entry name" value="DNAA REGULATORY INACTIVATOR HDA"/>
    <property type="match status" value="1"/>
</dbReference>
<evidence type="ECO:0000259" key="1">
    <source>
        <dbReference type="Pfam" id="PF22688"/>
    </source>
</evidence>
<proteinExistence type="predicted"/>
<dbReference type="SUPFAM" id="SSF52540">
    <property type="entry name" value="P-loop containing nucleoside triphosphate hydrolases"/>
    <property type="match status" value="1"/>
</dbReference>
<keyword evidence="3" id="KW-1185">Reference proteome</keyword>
<gene>
    <name evidence="2" type="ORF">SAMN04488120_10481</name>
</gene>
<dbReference type="InterPro" id="IPR027417">
    <property type="entry name" value="P-loop_NTPase"/>
</dbReference>
<dbReference type="NCBIfam" id="TIGR03420">
    <property type="entry name" value="DnaA_homol_Hda"/>
    <property type="match status" value="1"/>
</dbReference>
<dbReference type="STRING" id="1076937.SAMN04488120_10481"/>
<dbReference type="OrthoDB" id="9784878at2"/>
<name>A0A1I2IS39_9GAMM</name>